<proteinExistence type="predicted"/>
<feature type="compositionally biased region" description="Polar residues" evidence="1">
    <location>
        <begin position="531"/>
        <end position="541"/>
    </location>
</feature>
<dbReference type="InterPro" id="IPR046985">
    <property type="entry name" value="IP5"/>
</dbReference>
<feature type="region of interest" description="Disordered" evidence="1">
    <location>
        <begin position="964"/>
        <end position="1011"/>
    </location>
</feature>
<feature type="region of interest" description="Disordered" evidence="1">
    <location>
        <begin position="419"/>
        <end position="510"/>
    </location>
</feature>
<dbReference type="GeneID" id="37024259"/>
<feature type="compositionally biased region" description="Polar residues" evidence="1">
    <location>
        <begin position="419"/>
        <end position="455"/>
    </location>
</feature>
<dbReference type="RefSeq" id="XP_025356968.1">
    <property type="nucleotide sequence ID" value="XM_025502478.1"/>
</dbReference>
<name>A0A316VGK9_9BASI</name>
<protein>
    <submittedName>
        <fullName evidence="3">DNase I-like protein</fullName>
    </submittedName>
</protein>
<feature type="compositionally biased region" description="Basic and acidic residues" evidence="1">
    <location>
        <begin position="325"/>
        <end position="345"/>
    </location>
</feature>
<feature type="compositionally biased region" description="Basic and acidic residues" evidence="1">
    <location>
        <begin position="52"/>
        <end position="64"/>
    </location>
</feature>
<dbReference type="Gene3D" id="3.60.10.10">
    <property type="entry name" value="Endonuclease/exonuclease/phosphatase"/>
    <property type="match status" value="2"/>
</dbReference>
<feature type="compositionally biased region" description="Low complexity" evidence="1">
    <location>
        <begin position="468"/>
        <end position="493"/>
    </location>
</feature>
<organism evidence="3 4">
    <name type="scientific">Meira miltonrushii</name>
    <dbReference type="NCBI Taxonomy" id="1280837"/>
    <lineage>
        <taxon>Eukaryota</taxon>
        <taxon>Fungi</taxon>
        <taxon>Dikarya</taxon>
        <taxon>Basidiomycota</taxon>
        <taxon>Ustilaginomycotina</taxon>
        <taxon>Exobasidiomycetes</taxon>
        <taxon>Exobasidiales</taxon>
        <taxon>Brachybasidiaceae</taxon>
        <taxon>Meira</taxon>
    </lineage>
</organism>
<gene>
    <name evidence="3" type="ORF">FA14DRAFT_5282</name>
</gene>
<dbReference type="EMBL" id="KZ819602">
    <property type="protein sequence ID" value="PWN36666.1"/>
    <property type="molecule type" value="Genomic_DNA"/>
</dbReference>
<feature type="region of interest" description="Disordered" evidence="1">
    <location>
        <begin position="232"/>
        <end position="279"/>
    </location>
</feature>
<dbReference type="InterPro" id="IPR036691">
    <property type="entry name" value="Endo/exonu/phosph_ase_sf"/>
</dbReference>
<dbReference type="SUPFAM" id="SSF56219">
    <property type="entry name" value="DNase I-like"/>
    <property type="match status" value="1"/>
</dbReference>
<dbReference type="PANTHER" id="PTHR11200:SF275">
    <property type="entry name" value="LD06095P"/>
    <property type="match status" value="1"/>
</dbReference>
<dbReference type="GO" id="GO:0004439">
    <property type="term" value="F:phosphatidylinositol-4,5-bisphosphate 5-phosphatase activity"/>
    <property type="evidence" value="ECO:0007669"/>
    <property type="project" value="TreeGrafter"/>
</dbReference>
<dbReference type="InParanoid" id="A0A316VGK9"/>
<evidence type="ECO:0000313" key="4">
    <source>
        <dbReference type="Proteomes" id="UP000245771"/>
    </source>
</evidence>
<dbReference type="SMART" id="SM00128">
    <property type="entry name" value="IPPc"/>
    <property type="match status" value="1"/>
</dbReference>
<reference evidence="3 4" key="1">
    <citation type="journal article" date="2018" name="Mol. Biol. Evol.">
        <title>Broad Genomic Sampling Reveals a Smut Pathogenic Ancestry of the Fungal Clade Ustilaginomycotina.</title>
        <authorList>
            <person name="Kijpornyongpan T."/>
            <person name="Mondo S.J."/>
            <person name="Barry K."/>
            <person name="Sandor L."/>
            <person name="Lee J."/>
            <person name="Lipzen A."/>
            <person name="Pangilinan J."/>
            <person name="LaButti K."/>
            <person name="Hainaut M."/>
            <person name="Henrissat B."/>
            <person name="Grigoriev I.V."/>
            <person name="Spatafora J.W."/>
            <person name="Aime M.C."/>
        </authorList>
    </citation>
    <scope>NUCLEOTIDE SEQUENCE [LARGE SCALE GENOMIC DNA]</scope>
    <source>
        <strain evidence="3 4">MCA 3882</strain>
    </source>
</reference>
<evidence type="ECO:0000256" key="1">
    <source>
        <dbReference type="SAM" id="MobiDB-lite"/>
    </source>
</evidence>
<feature type="domain" description="Inositol polyphosphate-related phosphatase" evidence="2">
    <location>
        <begin position="575"/>
        <end position="864"/>
    </location>
</feature>
<feature type="region of interest" description="Disordered" evidence="1">
    <location>
        <begin position="1"/>
        <end position="131"/>
    </location>
</feature>
<feature type="compositionally biased region" description="Acidic residues" evidence="1">
    <location>
        <begin position="235"/>
        <end position="247"/>
    </location>
</feature>
<feature type="compositionally biased region" description="Low complexity" evidence="1">
    <location>
        <begin position="915"/>
        <end position="927"/>
    </location>
</feature>
<dbReference type="AlphaFoldDB" id="A0A316VGK9"/>
<dbReference type="OrthoDB" id="405996at2759"/>
<dbReference type="STRING" id="1280837.A0A316VGK9"/>
<evidence type="ECO:0000259" key="2">
    <source>
        <dbReference type="SMART" id="SM00128"/>
    </source>
</evidence>
<feature type="compositionally biased region" description="Low complexity" evidence="1">
    <location>
        <begin position="895"/>
        <end position="905"/>
    </location>
</feature>
<dbReference type="Proteomes" id="UP000245771">
    <property type="component" value="Unassembled WGS sequence"/>
</dbReference>
<dbReference type="InterPro" id="IPR000300">
    <property type="entry name" value="IPPc"/>
</dbReference>
<sequence>MMQCQMKIKRRQNSMMEQRDPNPKRKMKPARLMSLGNPKAFEQEGISSTDSDQTKRASFEDDVKTPLASSSSPFAIKRSFSYKRRQSSPTGLSQKLLREQQQEQRRRQSLAGAKPVAPSWHPNAPDGLKVQPPPDALLLPDLPVAGIASSSSHTKDAHSNTSNMGAWSITDRIIHSSTPAPKLESEKVLQSESVKLQRPSIKVRVITWNQGNSVPRGDLSVLLGRVGEYIPPEAGWDESSDEEDEDDKTLNPEKPSKRKHRGMGVSGQEGIPRKDRIPPLPHDDAHPYHIIVIAGQECPWGDGKRISTGVGMAGELGALGRSKSRAHDLAKEREREAKAKDKEPAEGAEMPKTPGLVVTNEEDPFNDVYPLSAKDHASTAHNLKGRGGRGWSEMCEDWLCRGPLAQATATKGLAMATAGASSHSNSLPYPASATHTPEDGQSPSGSRSPTPQPSDRSILPPIITNGISTPKSLLSPDSSSSHLPFSPSASSLPIAINDKGETPTTKRSSLMVPKRVMRTLSKQRLDEASRKISNSPLSPTQIGLGIAGADESALERAGIHQSSSPPKRPRSPLKQSIDVHLRNMNGNESNEVVDGSANAPFLPLSHSASNSSAAAAAARRSNHRLAIRIPGLSGAHHVTVQSDGTPLSFGAYELVSKERCYMMYTAVYVWRGCLDRVRGCSQGHVKSGLLAGRVGNKGAVGISLKLGSTRLLFVNAHLAAHEGKVAERIANVEKIKKELKVDTFLPKDDPRNDDDDLTSCFDYAFWFGDLNFRVDITRQHADWLIKKQQYDHALAFDQLKKIMREQPHIFNGFKEAPIKFPPTFKYDVLKTIKAKKNEDRAAAKRRKDAGADIFPSGSANESGDRSFDTLEPATPIAPPSSSGHHSHDQDDDDTSSLSSNLHSSSAGNISEADESSNATSPSSPSDPVVAQNTAAAEGLGVHGKVIKARKRIFSVVQSAVGAVNHHGHHDQNAKKFNSKDINGARFRTSSAGSQIQDETRNGQKNGRLYSSADEQHVPVRKIITNESNKSNASHGSIIKSPSQASSLIFQPMSGEAGTSNIPGLVQAPRRSSAITFADQNTEANGAELSVEQQPYDTSAKQRVPSWCDRVLWKSNVPVEADKEDEQEGLHTASSRPSKFTTALTNAFSRLHGRQDYATQHSAGTVEGYPRSSNDQKIERCECWKVDRIIGRSSLLDRLVLGSHRLKRQNGDCPRHDVGTTLYDYTYSASTILVDCCILAGGPCCSLA</sequence>
<feature type="region of interest" description="Disordered" evidence="1">
    <location>
        <begin position="837"/>
        <end position="930"/>
    </location>
</feature>
<dbReference type="GO" id="GO:0046856">
    <property type="term" value="P:phosphatidylinositol dephosphorylation"/>
    <property type="evidence" value="ECO:0007669"/>
    <property type="project" value="InterPro"/>
</dbReference>
<dbReference type="PANTHER" id="PTHR11200">
    <property type="entry name" value="INOSITOL 5-PHOSPHATASE"/>
    <property type="match status" value="1"/>
</dbReference>
<accession>A0A316VGK9</accession>
<keyword evidence="4" id="KW-1185">Reference proteome</keyword>
<dbReference type="Pfam" id="PF22669">
    <property type="entry name" value="Exo_endo_phos2"/>
    <property type="match status" value="2"/>
</dbReference>
<feature type="region of interest" description="Disordered" evidence="1">
    <location>
        <begin position="522"/>
        <end position="543"/>
    </location>
</feature>
<feature type="compositionally biased region" description="Basic and acidic residues" evidence="1">
    <location>
        <begin position="96"/>
        <end position="106"/>
    </location>
</feature>
<feature type="compositionally biased region" description="Polar residues" evidence="1">
    <location>
        <begin position="987"/>
        <end position="996"/>
    </location>
</feature>
<evidence type="ECO:0000313" key="3">
    <source>
        <dbReference type="EMBL" id="PWN36666.1"/>
    </source>
</evidence>
<feature type="region of interest" description="Disordered" evidence="1">
    <location>
        <begin position="318"/>
        <end position="360"/>
    </location>
</feature>